<feature type="chain" id="PRO_5040875918" description="DJ-1/PfpI domain-containing protein" evidence="1">
    <location>
        <begin position="22"/>
        <end position="225"/>
    </location>
</feature>
<dbReference type="InterPro" id="IPR002818">
    <property type="entry name" value="DJ-1/PfpI"/>
</dbReference>
<keyword evidence="1" id="KW-0732">Signal</keyword>
<dbReference type="Proteomes" id="UP001148786">
    <property type="component" value="Unassembled WGS sequence"/>
</dbReference>
<dbReference type="EMBL" id="JANKHO010001240">
    <property type="protein sequence ID" value="KAJ3502717.1"/>
    <property type="molecule type" value="Genomic_DNA"/>
</dbReference>
<evidence type="ECO:0000313" key="3">
    <source>
        <dbReference type="EMBL" id="KAJ3502717.1"/>
    </source>
</evidence>
<evidence type="ECO:0000259" key="2">
    <source>
        <dbReference type="Pfam" id="PF01965"/>
    </source>
</evidence>
<dbReference type="Gene3D" id="3.40.50.880">
    <property type="match status" value="1"/>
</dbReference>
<gene>
    <name evidence="3" type="ORF">NLJ89_g8758</name>
</gene>
<organism evidence="3 4">
    <name type="scientific">Agrocybe chaxingu</name>
    <dbReference type="NCBI Taxonomy" id="84603"/>
    <lineage>
        <taxon>Eukaryota</taxon>
        <taxon>Fungi</taxon>
        <taxon>Dikarya</taxon>
        <taxon>Basidiomycota</taxon>
        <taxon>Agaricomycotina</taxon>
        <taxon>Agaricomycetes</taxon>
        <taxon>Agaricomycetidae</taxon>
        <taxon>Agaricales</taxon>
        <taxon>Agaricineae</taxon>
        <taxon>Strophariaceae</taxon>
        <taxon>Agrocybe</taxon>
    </lineage>
</organism>
<protein>
    <recommendedName>
        <fullName evidence="2">DJ-1/PfpI domain-containing protein</fullName>
    </recommendedName>
</protein>
<name>A0A9W8JTT1_9AGAR</name>
<feature type="signal peptide" evidence="1">
    <location>
        <begin position="1"/>
        <end position="21"/>
    </location>
</feature>
<proteinExistence type="predicted"/>
<sequence>MAGQNLSFGVLLLPNFQWLDACGPVDYINNHSQAMLKFLQQPDETISKGPIITWHYISTDLMPVRASSGPLMIPSTTYADCPPLDYLIVPGPDPTVPLPEACSAFLKAHFPELRNLLLVCTASMAVAQTGILDGLQVCTNKMALKMVAQAGMHNRNVKWVRDRRWVVDGKVWSSAGVTSGLDMAVEFAKVMFDPVPVALTREMLEYQAREAQPDPFAYILEGFEL</sequence>
<dbReference type="AlphaFoldDB" id="A0A9W8JTT1"/>
<dbReference type="SUPFAM" id="SSF52317">
    <property type="entry name" value="Class I glutamine amidotransferase-like"/>
    <property type="match status" value="1"/>
</dbReference>
<keyword evidence="4" id="KW-1185">Reference proteome</keyword>
<reference evidence="3" key="1">
    <citation type="submission" date="2022-07" db="EMBL/GenBank/DDBJ databases">
        <title>Genome Sequence of Agrocybe chaxingu.</title>
        <authorList>
            <person name="Buettner E."/>
        </authorList>
    </citation>
    <scope>NUCLEOTIDE SEQUENCE</scope>
    <source>
        <strain evidence="3">MP-N11</strain>
    </source>
</reference>
<dbReference type="OrthoDB" id="543156at2759"/>
<dbReference type="InterPro" id="IPR052158">
    <property type="entry name" value="INH-QAR"/>
</dbReference>
<feature type="domain" description="DJ-1/PfpI" evidence="2">
    <location>
        <begin position="53"/>
        <end position="188"/>
    </location>
</feature>
<dbReference type="PANTHER" id="PTHR43130">
    <property type="entry name" value="ARAC-FAMILY TRANSCRIPTIONAL REGULATOR"/>
    <property type="match status" value="1"/>
</dbReference>
<dbReference type="InterPro" id="IPR029062">
    <property type="entry name" value="Class_I_gatase-like"/>
</dbReference>
<evidence type="ECO:0000313" key="4">
    <source>
        <dbReference type="Proteomes" id="UP001148786"/>
    </source>
</evidence>
<comment type="caution">
    <text evidence="3">The sequence shown here is derived from an EMBL/GenBank/DDBJ whole genome shotgun (WGS) entry which is preliminary data.</text>
</comment>
<accession>A0A9W8JTT1</accession>
<dbReference type="Pfam" id="PF01965">
    <property type="entry name" value="DJ-1_PfpI"/>
    <property type="match status" value="1"/>
</dbReference>
<evidence type="ECO:0000256" key="1">
    <source>
        <dbReference type="SAM" id="SignalP"/>
    </source>
</evidence>
<dbReference type="CDD" id="cd03139">
    <property type="entry name" value="GATase1_PfpI_2"/>
    <property type="match status" value="1"/>
</dbReference>
<dbReference type="PANTHER" id="PTHR43130:SF7">
    <property type="entry name" value="DJ-1_PFPI DOMAIN-CONTAINING PROTEIN"/>
    <property type="match status" value="1"/>
</dbReference>